<accession>A0A6S6TYQ4</accession>
<evidence type="ECO:0000313" key="1">
    <source>
        <dbReference type="EMBL" id="CAA6821248.1"/>
    </source>
</evidence>
<sequence>MKKDSRKRIATKRNDTRNRHIKEKYNFFEKVSLQYGNGNNGKVTPADFLGRYNKEINTMKQQHKQELQNFEEVTHEE</sequence>
<reference evidence="1" key="1">
    <citation type="submission" date="2020-01" db="EMBL/GenBank/DDBJ databases">
        <authorList>
            <person name="Meier V. D."/>
            <person name="Meier V D."/>
        </authorList>
    </citation>
    <scope>NUCLEOTIDE SEQUENCE</scope>
    <source>
        <strain evidence="1">HLG_WM_MAG_01</strain>
    </source>
</reference>
<dbReference type="AlphaFoldDB" id="A0A6S6TYQ4"/>
<protein>
    <submittedName>
        <fullName evidence="1">Uncharacterized protein</fullName>
    </submittedName>
</protein>
<gene>
    <name evidence="1" type="ORF">HELGO_WM46946</name>
</gene>
<dbReference type="EMBL" id="CACVAS010000113">
    <property type="protein sequence ID" value="CAA6821248.1"/>
    <property type="molecule type" value="Genomic_DNA"/>
</dbReference>
<organism evidence="1">
    <name type="scientific">uncultured Sulfurovum sp</name>
    <dbReference type="NCBI Taxonomy" id="269237"/>
    <lineage>
        <taxon>Bacteria</taxon>
        <taxon>Pseudomonadati</taxon>
        <taxon>Campylobacterota</taxon>
        <taxon>Epsilonproteobacteria</taxon>
        <taxon>Campylobacterales</taxon>
        <taxon>Sulfurovaceae</taxon>
        <taxon>Sulfurovum</taxon>
        <taxon>environmental samples</taxon>
    </lineage>
</organism>
<name>A0A6S6TYQ4_9BACT</name>
<proteinExistence type="predicted"/>